<dbReference type="KEGG" id="nvn:NVIE_009310"/>
<sequence length="224" mass="24922">MECWFNGSIDLRKGDIIKIVRAFHDERPLRVTIIENITTGAQRRSIDEGVLMSKSPVTLSEPIVGKVKSSTIGGNNVTSFVIEEGSYQDHVFVRAGERQKGESALIGILQNQLDTYVKICDPYVSVDTIKLLAKVKGDIDILLLTDNIKELYQVKQEIATLSNKLMMRKGTGLHDRFILTRGEGWSVGHSLKDFGSKNSYLAKMVSSVDAESAFDDNWNQASII</sequence>
<organism evidence="1 2">
    <name type="scientific">Nitrososphaera viennensis EN76</name>
    <dbReference type="NCBI Taxonomy" id="926571"/>
    <lineage>
        <taxon>Archaea</taxon>
        <taxon>Nitrososphaerota</taxon>
        <taxon>Nitrososphaeria</taxon>
        <taxon>Nitrososphaerales</taxon>
        <taxon>Nitrososphaeraceae</taxon>
        <taxon>Nitrososphaera</taxon>
    </lineage>
</organism>
<dbReference type="RefSeq" id="WP_075054231.1">
    <property type="nucleotide sequence ID" value="NZ_CP007536.1"/>
</dbReference>
<dbReference type="EMBL" id="CP007536">
    <property type="protein sequence ID" value="AIC15156.1"/>
    <property type="molecule type" value="Genomic_DNA"/>
</dbReference>
<proteinExistence type="predicted"/>
<dbReference type="AlphaFoldDB" id="A0A060HNL5"/>
<protein>
    <submittedName>
        <fullName evidence="1">Uncharacterized protein</fullName>
    </submittedName>
</protein>
<accession>A0A060HNL5</accession>
<evidence type="ECO:0000313" key="1">
    <source>
        <dbReference type="EMBL" id="AIC15156.1"/>
    </source>
</evidence>
<evidence type="ECO:0000313" key="2">
    <source>
        <dbReference type="Proteomes" id="UP000027093"/>
    </source>
</evidence>
<gene>
    <name evidence="1" type="ORF">NVIE_009310</name>
</gene>
<dbReference type="STRING" id="926571.NVIE_009310"/>
<dbReference type="GeneID" id="74946200"/>
<dbReference type="Proteomes" id="UP000027093">
    <property type="component" value="Chromosome"/>
</dbReference>
<keyword evidence="2" id="KW-1185">Reference proteome</keyword>
<name>A0A060HNL5_9ARCH</name>
<dbReference type="HOGENOM" id="CLU_1232801_0_0_2"/>
<reference evidence="1 2" key="1">
    <citation type="journal article" date="2014" name="Int. J. Syst. Evol. Microbiol.">
        <title>Nitrososphaera viennensis gen. nov., sp. nov., an aerobic and mesophilic, ammonia-oxidizing archaeon from soil and a member of the archaeal phylum Thaumarchaeota.</title>
        <authorList>
            <person name="Stieglmeier M."/>
            <person name="Klingl A."/>
            <person name="Alves R.J."/>
            <person name="Rittmann S.K."/>
            <person name="Melcher M."/>
            <person name="Leisch N."/>
            <person name="Schleper C."/>
        </authorList>
    </citation>
    <scope>NUCLEOTIDE SEQUENCE [LARGE SCALE GENOMIC DNA]</scope>
    <source>
        <strain evidence="1">EN76</strain>
    </source>
</reference>